<dbReference type="SMART" id="SM00353">
    <property type="entry name" value="HLH"/>
    <property type="match status" value="1"/>
</dbReference>
<dbReference type="CDD" id="cd11450">
    <property type="entry name" value="bHLH_AtFIT_like"/>
    <property type="match status" value="1"/>
</dbReference>
<dbReference type="SUPFAM" id="SSF47459">
    <property type="entry name" value="HLH, helix-loop-helix DNA-binding domain"/>
    <property type="match status" value="1"/>
</dbReference>
<evidence type="ECO:0000256" key="3">
    <source>
        <dbReference type="ARBA" id="ARBA00023125"/>
    </source>
</evidence>
<sequence length="278" mass="32042">MLGKVVLTFVKEDWEMASALATTTINKAAGLIVARSGDYQSDIVYNQPFIYVDYEVGAKILRYIRSSSSPTIKIRSRFQEPVRMSRRKQVTKEKEEDENFKSPNLEAERRRREKLHCRLMALRSHVPIVTNMTKASIVEDAITYIGELQNNVKNLLETFHEMEEAPPEIDEEQTDPMIKPEVETSDLNEEMKKLGIEENVQLCKIGERKFWLKIITEKRDGIFTKIMEVMRFLGFEIIDISLTTSNGAILISASVQTQELCDVEQTKDFLLEVMRSNP</sequence>
<keyword evidence="5" id="KW-0539">Nucleus</keyword>
<feature type="domain" description="BHLH" evidence="7">
    <location>
        <begin position="99"/>
        <end position="148"/>
    </location>
</feature>
<dbReference type="InterPro" id="IPR054502">
    <property type="entry name" value="bHLH-TF_ACT-like_plant"/>
</dbReference>
<accession>A0A7G2F4V5</accession>
<gene>
    <name evidence="8" type="ORF">AT9943_LOCUS16241</name>
</gene>
<feature type="region of interest" description="Disordered" evidence="6">
    <location>
        <begin position="83"/>
        <end position="108"/>
    </location>
</feature>
<keyword evidence="4" id="KW-0804">Transcription</keyword>
<name>A0A7G2F4V5_ARATH</name>
<keyword evidence="3" id="KW-0238">DNA-binding</keyword>
<organism evidence="8 9">
    <name type="scientific">Arabidopsis thaliana</name>
    <name type="common">Mouse-ear cress</name>
    <dbReference type="NCBI Taxonomy" id="3702"/>
    <lineage>
        <taxon>Eukaryota</taxon>
        <taxon>Viridiplantae</taxon>
        <taxon>Streptophyta</taxon>
        <taxon>Embryophyta</taxon>
        <taxon>Tracheophyta</taxon>
        <taxon>Spermatophyta</taxon>
        <taxon>Magnoliopsida</taxon>
        <taxon>eudicotyledons</taxon>
        <taxon>Gunneridae</taxon>
        <taxon>Pentapetalae</taxon>
        <taxon>rosids</taxon>
        <taxon>malvids</taxon>
        <taxon>Brassicales</taxon>
        <taxon>Brassicaceae</taxon>
        <taxon>Camelineae</taxon>
        <taxon>Arabidopsis</taxon>
    </lineage>
</organism>
<keyword evidence="2" id="KW-0805">Transcription regulation</keyword>
<dbReference type="Pfam" id="PF22754">
    <property type="entry name" value="bHLH-TF_ACT-like_plant"/>
    <property type="match status" value="1"/>
</dbReference>
<dbReference type="GO" id="GO:0003677">
    <property type="term" value="F:DNA binding"/>
    <property type="evidence" value="ECO:0007669"/>
    <property type="project" value="UniProtKB-KW"/>
</dbReference>
<dbReference type="EMBL" id="LR881469">
    <property type="protein sequence ID" value="CAD5328602.1"/>
    <property type="molecule type" value="Genomic_DNA"/>
</dbReference>
<dbReference type="PANTHER" id="PTHR31945:SF20">
    <property type="entry name" value="TRANSCRIPTION FACTOR DYT1"/>
    <property type="match status" value="1"/>
</dbReference>
<dbReference type="AlphaFoldDB" id="A0A7G2F4V5"/>
<reference evidence="8 9" key="1">
    <citation type="submission" date="2020-09" db="EMBL/GenBank/DDBJ databases">
        <authorList>
            <person name="Ashkenazy H."/>
        </authorList>
    </citation>
    <scope>NUCLEOTIDE SEQUENCE [LARGE SCALE GENOMIC DNA]</scope>
    <source>
        <strain evidence="9">cv. Cdm-0</strain>
    </source>
</reference>
<dbReference type="InterPro" id="IPR051358">
    <property type="entry name" value="TF_AMS/ICE1/BHLH6-like"/>
</dbReference>
<dbReference type="PANTHER" id="PTHR31945">
    <property type="entry name" value="TRANSCRIPTION FACTOR SCREAM2-RELATED"/>
    <property type="match status" value="1"/>
</dbReference>
<evidence type="ECO:0000256" key="1">
    <source>
        <dbReference type="ARBA" id="ARBA00004123"/>
    </source>
</evidence>
<dbReference type="Proteomes" id="UP000516314">
    <property type="component" value="Chromosome 4"/>
</dbReference>
<evidence type="ECO:0000256" key="2">
    <source>
        <dbReference type="ARBA" id="ARBA00023015"/>
    </source>
</evidence>
<evidence type="ECO:0000256" key="5">
    <source>
        <dbReference type="ARBA" id="ARBA00023242"/>
    </source>
</evidence>
<protein>
    <submittedName>
        <fullName evidence="8">(thale cress) hypothetical protein</fullName>
    </submittedName>
</protein>
<dbReference type="GO" id="GO:0046983">
    <property type="term" value="F:protein dimerization activity"/>
    <property type="evidence" value="ECO:0007669"/>
    <property type="project" value="InterPro"/>
</dbReference>
<dbReference type="InterPro" id="IPR011598">
    <property type="entry name" value="bHLH_dom"/>
</dbReference>
<dbReference type="PROSITE" id="PS50888">
    <property type="entry name" value="BHLH"/>
    <property type="match status" value="1"/>
</dbReference>
<dbReference type="CDD" id="cd02120">
    <property type="entry name" value="PA_subtilisin_like"/>
    <property type="match status" value="1"/>
</dbReference>
<dbReference type="InterPro" id="IPR036638">
    <property type="entry name" value="HLH_DNA-bd_sf"/>
</dbReference>
<evidence type="ECO:0000256" key="4">
    <source>
        <dbReference type="ARBA" id="ARBA00023163"/>
    </source>
</evidence>
<evidence type="ECO:0000259" key="7">
    <source>
        <dbReference type="PROSITE" id="PS50888"/>
    </source>
</evidence>
<dbReference type="Gene3D" id="4.10.280.10">
    <property type="entry name" value="Helix-loop-helix DNA-binding domain"/>
    <property type="match status" value="1"/>
</dbReference>
<dbReference type="Gene3D" id="3.50.30.30">
    <property type="match status" value="1"/>
</dbReference>
<dbReference type="GO" id="GO:0080090">
    <property type="term" value="P:regulation of primary metabolic process"/>
    <property type="evidence" value="ECO:0007669"/>
    <property type="project" value="UniProtKB-ARBA"/>
</dbReference>
<evidence type="ECO:0000313" key="9">
    <source>
        <dbReference type="Proteomes" id="UP000516314"/>
    </source>
</evidence>
<proteinExistence type="predicted"/>
<evidence type="ECO:0000313" key="8">
    <source>
        <dbReference type="EMBL" id="CAD5328602.1"/>
    </source>
</evidence>
<evidence type="ECO:0000256" key="6">
    <source>
        <dbReference type="SAM" id="MobiDB-lite"/>
    </source>
</evidence>
<comment type="subcellular location">
    <subcellularLocation>
        <location evidence="1">Nucleus</location>
    </subcellularLocation>
</comment>
<dbReference type="GO" id="GO:0005634">
    <property type="term" value="C:nucleus"/>
    <property type="evidence" value="ECO:0007669"/>
    <property type="project" value="UniProtKB-SubCell"/>
</dbReference>
<dbReference type="Pfam" id="PF00010">
    <property type="entry name" value="HLH"/>
    <property type="match status" value="1"/>
</dbReference>